<evidence type="ECO:0000313" key="1">
    <source>
        <dbReference type="EMBL" id="RED52020.1"/>
    </source>
</evidence>
<dbReference type="Proteomes" id="UP000256845">
    <property type="component" value="Unassembled WGS sequence"/>
</dbReference>
<protein>
    <submittedName>
        <fullName evidence="1">Uncharacterized protein</fullName>
    </submittedName>
</protein>
<organism evidence="1 2">
    <name type="scientific">Aestuariispira insulae</name>
    <dbReference type="NCBI Taxonomy" id="1461337"/>
    <lineage>
        <taxon>Bacteria</taxon>
        <taxon>Pseudomonadati</taxon>
        <taxon>Pseudomonadota</taxon>
        <taxon>Alphaproteobacteria</taxon>
        <taxon>Rhodospirillales</taxon>
        <taxon>Kiloniellaceae</taxon>
        <taxon>Aestuariispira</taxon>
    </lineage>
</organism>
<dbReference type="AlphaFoldDB" id="A0A3D9HRB6"/>
<proteinExistence type="predicted"/>
<name>A0A3D9HRB6_9PROT</name>
<reference evidence="1 2" key="1">
    <citation type="submission" date="2018-07" db="EMBL/GenBank/DDBJ databases">
        <title>Genomic Encyclopedia of Type Strains, Phase III (KMG-III): the genomes of soil and plant-associated and newly described type strains.</title>
        <authorList>
            <person name="Whitman W."/>
        </authorList>
    </citation>
    <scope>NUCLEOTIDE SEQUENCE [LARGE SCALE GENOMIC DNA]</scope>
    <source>
        <strain evidence="1 2">CECT 8488</strain>
    </source>
</reference>
<sequence>MTDYIYQSGDSAEQIACKLLMGIAEAEGRCLRTALDNGPVCPEDAAWIRHTFQQCLEIASGLLVADA</sequence>
<dbReference type="EMBL" id="QRDW01000002">
    <property type="protein sequence ID" value="RED52020.1"/>
    <property type="molecule type" value="Genomic_DNA"/>
</dbReference>
<comment type="caution">
    <text evidence="1">The sequence shown here is derived from an EMBL/GenBank/DDBJ whole genome shotgun (WGS) entry which is preliminary data.</text>
</comment>
<evidence type="ECO:0000313" key="2">
    <source>
        <dbReference type="Proteomes" id="UP000256845"/>
    </source>
</evidence>
<dbReference type="RefSeq" id="WP_115935583.1">
    <property type="nucleotide sequence ID" value="NZ_QRDW01000002.1"/>
</dbReference>
<gene>
    <name evidence="1" type="ORF">DFP90_10236</name>
</gene>
<accession>A0A3D9HRB6</accession>
<keyword evidence="2" id="KW-1185">Reference proteome</keyword>